<dbReference type="InterPro" id="IPR025705">
    <property type="entry name" value="Beta_hexosaminidase_sua/sub"/>
</dbReference>
<dbReference type="AlphaFoldDB" id="A0A1I6MAW3"/>
<dbReference type="GO" id="GO:0016020">
    <property type="term" value="C:membrane"/>
    <property type="evidence" value="ECO:0007669"/>
    <property type="project" value="TreeGrafter"/>
</dbReference>
<dbReference type="RefSeq" id="WP_089839164.1">
    <property type="nucleotide sequence ID" value="NZ_FOZL01000001.1"/>
</dbReference>
<dbReference type="Pfam" id="PF00728">
    <property type="entry name" value="Glyco_hydro_20"/>
    <property type="match status" value="1"/>
</dbReference>
<evidence type="ECO:0000259" key="8">
    <source>
        <dbReference type="Pfam" id="PF02838"/>
    </source>
</evidence>
<feature type="domain" description="Glycoside hydrolase family 20 catalytic" evidence="7">
    <location>
        <begin position="150"/>
        <end position="493"/>
    </location>
</feature>
<evidence type="ECO:0000259" key="9">
    <source>
        <dbReference type="Pfam" id="PF13290"/>
    </source>
</evidence>
<feature type="domain" description="Beta-hexosaminidase bacterial type N-terminal" evidence="8">
    <location>
        <begin position="25"/>
        <end position="146"/>
    </location>
</feature>
<evidence type="ECO:0000256" key="3">
    <source>
        <dbReference type="ARBA" id="ARBA00012663"/>
    </source>
</evidence>
<protein>
    <recommendedName>
        <fullName evidence="3">beta-N-acetylhexosaminidase</fullName>
        <ecNumber evidence="3">3.2.1.52</ecNumber>
    </recommendedName>
</protein>
<sequence length="755" mass="83142">MIDRIVRLSLALLSFQPLLGQTTLPIIPAPAKVSLHAGSLNVSRGLSVSAALTDDGSREAVAYLEQLLAKTHGPALRHVAEGKETLVFATRPAHGSLPDESYALDIDAHRIRIEAASQAGFFYGTVSLWQMLDSDHGVLPAVKIEDGPRFRWRGLMLDSARHLQSEDAILRVIDEMARHKLNVFHWHLTDDQGWRVEIKRYPRLTTVGGFREQTMPSLEPGSKTPTGRYGGFFTQEQIRHIVAYARDRSITIVPEIEMPGHASAALAAYPEFGSGAPLQDTPVGWGIYPNLFHVNDATFAFLENVLTEVMELFPSQYIHVGGDEAVKEQWKSNPAVQAKMRELGLKDENEMQSWFTKRIETFLNAHGRKLAGWDEILEGGLSPDATVMSWRGTQGAVSAAHLGHDAILTPNRPLYFNYRQSDATDETPGRDPVNSLADVYNFEPAPGTLTAEEQGHILGLQGSIWSEYILTEDRIQHMLFPRAAAVAEVGWSPAGRKNFADFLHRLPADMARSQAFGVVPAQSVFEVRDKARPVGEKASLDLTTQGGIGVIRYTLDGKPVSTASPAWSGAQQLALPITLRAQAFDGATPLGTAIERHITLASTLRRDSRELDACNGSAGIQMEQDPPRNAERPVFRVVYSHPCWLYRDAELDRFAGLSVGVGSIPYIFRSQQRPMVMPTVAHPENGLLEVRLDSCKGDLLTRIRLAPAYGKDGVTTLTAEPLAAVHGTHTLCFAVQSEDPNRVWLLNFIQPVPKP</sequence>
<dbReference type="Gene3D" id="3.20.20.80">
    <property type="entry name" value="Glycosidases"/>
    <property type="match status" value="1"/>
</dbReference>
<dbReference type="Gene3D" id="2.60.120.260">
    <property type="entry name" value="Galactose-binding domain-like"/>
    <property type="match status" value="1"/>
</dbReference>
<dbReference type="Proteomes" id="UP000199024">
    <property type="component" value="Unassembled WGS sequence"/>
</dbReference>
<dbReference type="Pfam" id="PF02838">
    <property type="entry name" value="Glyco_hydro_20b"/>
    <property type="match status" value="1"/>
</dbReference>
<dbReference type="STRING" id="474950.SAMN05421771_2189"/>
<feature type="domain" description="GH29D-like beta-sandwich" evidence="9">
    <location>
        <begin position="538"/>
        <end position="588"/>
    </location>
</feature>
<dbReference type="OrthoDB" id="1098018at2"/>
<keyword evidence="5" id="KW-0326">Glycosidase</keyword>
<dbReference type="PANTHER" id="PTHR22600:SF57">
    <property type="entry name" value="BETA-N-ACETYLHEXOSAMINIDASE"/>
    <property type="match status" value="1"/>
</dbReference>
<dbReference type="GO" id="GO:0005975">
    <property type="term" value="P:carbohydrate metabolic process"/>
    <property type="evidence" value="ECO:0007669"/>
    <property type="project" value="InterPro"/>
</dbReference>
<dbReference type="SUPFAM" id="SSF55545">
    <property type="entry name" value="beta-N-acetylhexosaminidase-like domain"/>
    <property type="match status" value="1"/>
</dbReference>
<evidence type="ECO:0000313" key="10">
    <source>
        <dbReference type="EMBL" id="SFS12791.1"/>
    </source>
</evidence>
<keyword evidence="4" id="KW-0378">Hydrolase</keyword>
<keyword evidence="11" id="KW-1185">Reference proteome</keyword>
<evidence type="ECO:0000313" key="11">
    <source>
        <dbReference type="Proteomes" id="UP000199024"/>
    </source>
</evidence>
<dbReference type="PANTHER" id="PTHR22600">
    <property type="entry name" value="BETA-HEXOSAMINIDASE"/>
    <property type="match status" value="1"/>
</dbReference>
<dbReference type="InterPro" id="IPR015882">
    <property type="entry name" value="HEX_bac_N"/>
</dbReference>
<comment type="similarity">
    <text evidence="2">Belongs to the glycosyl hydrolase 20 family.</text>
</comment>
<dbReference type="GO" id="GO:0004563">
    <property type="term" value="F:beta-N-acetylhexosaminidase activity"/>
    <property type="evidence" value="ECO:0007669"/>
    <property type="project" value="UniProtKB-EC"/>
</dbReference>
<dbReference type="GO" id="GO:0030203">
    <property type="term" value="P:glycosaminoglycan metabolic process"/>
    <property type="evidence" value="ECO:0007669"/>
    <property type="project" value="TreeGrafter"/>
</dbReference>
<evidence type="ECO:0000256" key="5">
    <source>
        <dbReference type="ARBA" id="ARBA00023295"/>
    </source>
</evidence>
<evidence type="ECO:0000256" key="4">
    <source>
        <dbReference type="ARBA" id="ARBA00022801"/>
    </source>
</evidence>
<dbReference type="CDD" id="cd06563">
    <property type="entry name" value="GH20_chitobiase-like"/>
    <property type="match status" value="1"/>
</dbReference>
<evidence type="ECO:0000256" key="6">
    <source>
        <dbReference type="PIRSR" id="PIRSR625705-1"/>
    </source>
</evidence>
<dbReference type="Gene3D" id="3.30.379.10">
    <property type="entry name" value="Chitobiase/beta-hexosaminidase domain 2-like"/>
    <property type="match status" value="1"/>
</dbReference>
<evidence type="ECO:0000259" key="7">
    <source>
        <dbReference type="Pfam" id="PF00728"/>
    </source>
</evidence>
<dbReference type="SUPFAM" id="SSF51445">
    <property type="entry name" value="(Trans)glycosidases"/>
    <property type="match status" value="1"/>
</dbReference>
<comment type="catalytic activity">
    <reaction evidence="1">
        <text>Hydrolysis of terminal non-reducing N-acetyl-D-hexosamine residues in N-acetyl-beta-D-hexosaminides.</text>
        <dbReference type="EC" id="3.2.1.52"/>
    </reaction>
</comment>
<accession>A0A1I6MAW3</accession>
<dbReference type="EMBL" id="FOZL01000001">
    <property type="protein sequence ID" value="SFS12791.1"/>
    <property type="molecule type" value="Genomic_DNA"/>
</dbReference>
<evidence type="ECO:0000256" key="2">
    <source>
        <dbReference type="ARBA" id="ARBA00006285"/>
    </source>
</evidence>
<evidence type="ECO:0000256" key="1">
    <source>
        <dbReference type="ARBA" id="ARBA00001231"/>
    </source>
</evidence>
<gene>
    <name evidence="10" type="ORF">SAMN05421771_2189</name>
</gene>
<dbReference type="EC" id="3.2.1.52" evidence="3"/>
<reference evidence="10 11" key="1">
    <citation type="submission" date="2016-10" db="EMBL/GenBank/DDBJ databases">
        <authorList>
            <person name="de Groot N.N."/>
        </authorList>
    </citation>
    <scope>NUCLEOTIDE SEQUENCE [LARGE SCALE GENOMIC DNA]</scope>
    <source>
        <strain evidence="10 11">DSM 21001</strain>
    </source>
</reference>
<dbReference type="InterPro" id="IPR015883">
    <property type="entry name" value="Glyco_hydro_20_cat"/>
</dbReference>
<proteinExistence type="inferred from homology"/>
<dbReference type="InterPro" id="IPR017853">
    <property type="entry name" value="GH"/>
</dbReference>
<dbReference type="Pfam" id="PF13290">
    <property type="entry name" value="CHB_HEX_C_1"/>
    <property type="match status" value="1"/>
</dbReference>
<name>A0A1I6MAW3_9BACT</name>
<organism evidence="10 11">
    <name type="scientific">Granulicella pectinivorans</name>
    <dbReference type="NCBI Taxonomy" id="474950"/>
    <lineage>
        <taxon>Bacteria</taxon>
        <taxon>Pseudomonadati</taxon>
        <taxon>Acidobacteriota</taxon>
        <taxon>Terriglobia</taxon>
        <taxon>Terriglobales</taxon>
        <taxon>Acidobacteriaceae</taxon>
        <taxon>Granulicella</taxon>
    </lineage>
</organism>
<feature type="active site" description="Proton donor" evidence="6">
    <location>
        <position position="324"/>
    </location>
</feature>
<dbReference type="InterPro" id="IPR029018">
    <property type="entry name" value="Hex-like_dom2"/>
</dbReference>
<dbReference type="InterPro" id="IPR059177">
    <property type="entry name" value="GH29D-like_dom"/>
</dbReference>
<dbReference type="PRINTS" id="PR00738">
    <property type="entry name" value="GLHYDRLASE20"/>
</dbReference>